<dbReference type="Proteomes" id="UP001281410">
    <property type="component" value="Unassembled WGS sequence"/>
</dbReference>
<keyword evidence="2" id="KW-1185">Reference proteome</keyword>
<comment type="caution">
    <text evidence="1">The sequence shown here is derived from an EMBL/GenBank/DDBJ whole genome shotgun (WGS) entry which is preliminary data.</text>
</comment>
<evidence type="ECO:0000313" key="1">
    <source>
        <dbReference type="EMBL" id="KAK3180761.1"/>
    </source>
</evidence>
<accession>A0AAE0DQP2</accession>
<reference evidence="1" key="1">
    <citation type="journal article" date="2023" name="Plant J.">
        <title>Genome sequences and population genomics provide insights into the demographic history, inbreeding, and mutation load of two 'living fossil' tree species of Dipteronia.</title>
        <authorList>
            <person name="Feng Y."/>
            <person name="Comes H.P."/>
            <person name="Chen J."/>
            <person name="Zhu S."/>
            <person name="Lu R."/>
            <person name="Zhang X."/>
            <person name="Li P."/>
            <person name="Qiu J."/>
            <person name="Olsen K.M."/>
            <person name="Qiu Y."/>
        </authorList>
    </citation>
    <scope>NUCLEOTIDE SEQUENCE</scope>
    <source>
        <strain evidence="1">NBL</strain>
    </source>
</reference>
<sequence>MVQRRLEEEEELYQRQCSQVREKSLTSLRSHLPELFKAMSNVAYSFSKMYENLRYISQRQNRNERS</sequence>
<protein>
    <submittedName>
        <fullName evidence="1">Uncharacterized protein</fullName>
    </submittedName>
</protein>
<proteinExistence type="predicted"/>
<dbReference type="AlphaFoldDB" id="A0AAE0DQP2"/>
<name>A0AAE0DQP2_9ROSI</name>
<organism evidence="1 2">
    <name type="scientific">Dipteronia sinensis</name>
    <dbReference type="NCBI Taxonomy" id="43782"/>
    <lineage>
        <taxon>Eukaryota</taxon>
        <taxon>Viridiplantae</taxon>
        <taxon>Streptophyta</taxon>
        <taxon>Embryophyta</taxon>
        <taxon>Tracheophyta</taxon>
        <taxon>Spermatophyta</taxon>
        <taxon>Magnoliopsida</taxon>
        <taxon>eudicotyledons</taxon>
        <taxon>Gunneridae</taxon>
        <taxon>Pentapetalae</taxon>
        <taxon>rosids</taxon>
        <taxon>malvids</taxon>
        <taxon>Sapindales</taxon>
        <taxon>Sapindaceae</taxon>
        <taxon>Hippocastanoideae</taxon>
        <taxon>Acereae</taxon>
        <taxon>Dipteronia</taxon>
    </lineage>
</organism>
<dbReference type="EMBL" id="JANJYJ010000054">
    <property type="protein sequence ID" value="KAK3180761.1"/>
    <property type="molecule type" value="Genomic_DNA"/>
</dbReference>
<gene>
    <name evidence="1" type="ORF">Dsin_000162</name>
</gene>
<evidence type="ECO:0000313" key="2">
    <source>
        <dbReference type="Proteomes" id="UP001281410"/>
    </source>
</evidence>